<accession>A0AAN8W514</accession>
<comment type="caution">
    <text evidence="3">The sequence shown here is derived from an EMBL/GenBank/DDBJ whole genome shotgun (WGS) entry which is preliminary data.</text>
</comment>
<keyword evidence="2" id="KW-0812">Transmembrane</keyword>
<reference evidence="3 4" key="1">
    <citation type="submission" date="2023-12" db="EMBL/GenBank/DDBJ databases">
        <title>A high-quality genome assembly for Dillenia turbinata (Dilleniales).</title>
        <authorList>
            <person name="Chanderbali A."/>
        </authorList>
    </citation>
    <scope>NUCLEOTIDE SEQUENCE [LARGE SCALE GENOMIC DNA]</scope>
    <source>
        <strain evidence="3">LSX21</strain>
        <tissue evidence="3">Leaf</tissue>
    </source>
</reference>
<feature type="compositionally biased region" description="Polar residues" evidence="1">
    <location>
        <begin position="692"/>
        <end position="707"/>
    </location>
</feature>
<dbReference type="Proteomes" id="UP001370490">
    <property type="component" value="Unassembled WGS sequence"/>
</dbReference>
<evidence type="ECO:0000256" key="1">
    <source>
        <dbReference type="SAM" id="MobiDB-lite"/>
    </source>
</evidence>
<evidence type="ECO:0000256" key="2">
    <source>
        <dbReference type="SAM" id="Phobius"/>
    </source>
</evidence>
<feature type="compositionally biased region" description="Basic and acidic residues" evidence="1">
    <location>
        <begin position="313"/>
        <end position="354"/>
    </location>
</feature>
<keyword evidence="2" id="KW-1133">Transmembrane helix</keyword>
<evidence type="ECO:0000313" key="4">
    <source>
        <dbReference type="Proteomes" id="UP001370490"/>
    </source>
</evidence>
<keyword evidence="2" id="KW-0472">Membrane</keyword>
<feature type="compositionally biased region" description="Basic and acidic residues" evidence="1">
    <location>
        <begin position="364"/>
        <end position="401"/>
    </location>
</feature>
<feature type="region of interest" description="Disordered" evidence="1">
    <location>
        <begin position="258"/>
        <end position="282"/>
    </location>
</feature>
<feature type="region of interest" description="Disordered" evidence="1">
    <location>
        <begin position="313"/>
        <end position="416"/>
    </location>
</feature>
<evidence type="ECO:0008006" key="5">
    <source>
        <dbReference type="Google" id="ProtNLM"/>
    </source>
</evidence>
<gene>
    <name evidence="3" type="ORF">RJ641_024486</name>
</gene>
<evidence type="ECO:0000313" key="3">
    <source>
        <dbReference type="EMBL" id="KAK6943384.1"/>
    </source>
</evidence>
<proteinExistence type="predicted"/>
<feature type="transmembrane region" description="Helical" evidence="2">
    <location>
        <begin position="45"/>
        <end position="64"/>
    </location>
</feature>
<sequence>MCILCAIQKWSRRVATMLPWLVIPLIGLWALSQLLPPAFRFEITSPRLACVLVLLVTLFWYEVLMPQLSAWRMRRNARLRERKRFEAIELQKLRKTATRRCRNCSTPYRDQNPGGGRFMCSYCGHISKRPVLDLPAPPGTGITNSGIIKDLVGKGGNLLNGKVWTDNGWMCSQDWLENGNWIGGSLPGKSNYWQKNGGGFYTNDDRCLGENSYSGVVVFVCKLLTSFFLGLRWLWRKIFRFGASREDGMSDADRAMLAKRGENGTNLHESKGEKARRKAEEKRQARLEKELLEEEERKQREEVARLVEERRRLRDEKEAEKDRGKGSTPIRERDSKKEAEKKRHERRKDRDKGSSKSNSDAEEVEKRAGRESEQKREGDKRIANDRREHPKSGAEATKAHGTELGYGSKDSSLNNIGHGNTGARYLDRMRGTLLSSSKAFTGSGFFGKGANTSAPALKENKPNAFVEHPQASSNRRDLCPPNRAVGKANFHGDDKVLGSNGNRTVLLDPLPRTQPKKSWQQLFTRSSTVHPISSANVISRPNTKSLAETKGPQLPGQLISSDLFDNPINFGLPSPFTLPAFSNGSSGSISGLSSAASGPMFTRAGEAPHDFLPEEPELFEDPCYVPDPVSLLGPVSESLDNFQLDVGTGFVTDIGIERHRGLKNISSASEGNKPSPIESPMSRLRVADERLPNSSRFPSTPKSQGMHSTMDDLGNEKGTWQMWNSSPLGQDGLGLIGRPASWLLAPELNKSNKEDILRPSYHKTMASLFTKEEVFPGTVSPQNLPFGNGPNGCAFSPPVSGPNNHDPWLQNACFQPLPGAEKHFSVKPLEEPTQKELIYGSPSGVTAVRHPFEPSPSGYWAKKEGAGQSSAEGIGYSSVAGPQTGGIFGPQMYSHFGHLIDKKFGLLFTVENLGNR</sequence>
<organism evidence="3 4">
    <name type="scientific">Dillenia turbinata</name>
    <dbReference type="NCBI Taxonomy" id="194707"/>
    <lineage>
        <taxon>Eukaryota</taxon>
        <taxon>Viridiplantae</taxon>
        <taxon>Streptophyta</taxon>
        <taxon>Embryophyta</taxon>
        <taxon>Tracheophyta</taxon>
        <taxon>Spermatophyta</taxon>
        <taxon>Magnoliopsida</taxon>
        <taxon>eudicotyledons</taxon>
        <taxon>Gunneridae</taxon>
        <taxon>Pentapetalae</taxon>
        <taxon>Dilleniales</taxon>
        <taxon>Dilleniaceae</taxon>
        <taxon>Dillenia</taxon>
    </lineage>
</organism>
<feature type="transmembrane region" description="Helical" evidence="2">
    <location>
        <begin position="216"/>
        <end position="235"/>
    </location>
</feature>
<dbReference type="EMBL" id="JBAMMX010000003">
    <property type="protein sequence ID" value="KAK6943384.1"/>
    <property type="molecule type" value="Genomic_DNA"/>
</dbReference>
<protein>
    <recommendedName>
        <fullName evidence="5">Stress response protein nst1</fullName>
    </recommendedName>
</protein>
<feature type="region of interest" description="Disordered" evidence="1">
    <location>
        <begin position="665"/>
        <end position="708"/>
    </location>
</feature>
<name>A0AAN8W514_9MAGN</name>
<keyword evidence="4" id="KW-1185">Reference proteome</keyword>
<dbReference type="AlphaFoldDB" id="A0AAN8W514"/>
<feature type="transmembrane region" description="Helical" evidence="2">
    <location>
        <begin position="18"/>
        <end position="39"/>
    </location>
</feature>